<dbReference type="EMBL" id="BAABID010000019">
    <property type="protein sequence ID" value="GAA4736534.1"/>
    <property type="molecule type" value="Genomic_DNA"/>
</dbReference>
<sequence>MLHAVSTEVDALPSVSSLPAWLVPSVYLNWSSEWLRESIAIATRSREHALPGGPDGPKRGDVVVTVLGEAGVVASVELMGASDGDSWITDELFGPDRPIVWADLFDGADAYIGSSGWLPAEHARAVLDGIANQFHDGPVHTIDPGDCGAGPAASDVHVLRIIGHRAVTGWAMRREERCATCERFVDVHELQAHDDGAVRLGTTTAGGRTLEQVIRDVHLMCGQCHDLMHAHSVSAQRARLRPQCPGCGVRGKTKRIVWGMTFTDDVVSAEPDVVYGGFEVPVPAPEWYCTSCHANFGSTVVASRVLDEQGPAVPQPVTGAIGRLDEDALQSASTVAEMPEGSAADVEPGESARWEPTSGI</sequence>
<dbReference type="Proteomes" id="UP001500956">
    <property type="component" value="Unassembled WGS sequence"/>
</dbReference>
<accession>A0ABP8YRV3</accession>
<protein>
    <submittedName>
        <fullName evidence="2">Uncharacterized protein</fullName>
    </submittedName>
</protein>
<organism evidence="2 3">
    <name type="scientific">Isoptericola chiayiensis</name>
    <dbReference type="NCBI Taxonomy" id="579446"/>
    <lineage>
        <taxon>Bacteria</taxon>
        <taxon>Bacillati</taxon>
        <taxon>Actinomycetota</taxon>
        <taxon>Actinomycetes</taxon>
        <taxon>Micrococcales</taxon>
        <taxon>Promicromonosporaceae</taxon>
        <taxon>Isoptericola</taxon>
    </lineage>
</organism>
<gene>
    <name evidence="2" type="ORF">GCM10023216_32230</name>
</gene>
<keyword evidence="3" id="KW-1185">Reference proteome</keyword>
<comment type="caution">
    <text evidence="2">The sequence shown here is derived from an EMBL/GenBank/DDBJ whole genome shotgun (WGS) entry which is preliminary data.</text>
</comment>
<evidence type="ECO:0000313" key="3">
    <source>
        <dbReference type="Proteomes" id="UP001500956"/>
    </source>
</evidence>
<proteinExistence type="predicted"/>
<name>A0ABP8YRV3_9MICO</name>
<evidence type="ECO:0000313" key="2">
    <source>
        <dbReference type="EMBL" id="GAA4736534.1"/>
    </source>
</evidence>
<evidence type="ECO:0000256" key="1">
    <source>
        <dbReference type="SAM" id="MobiDB-lite"/>
    </source>
</evidence>
<reference evidence="3" key="1">
    <citation type="journal article" date="2019" name="Int. J. Syst. Evol. Microbiol.">
        <title>The Global Catalogue of Microorganisms (GCM) 10K type strain sequencing project: providing services to taxonomists for standard genome sequencing and annotation.</title>
        <authorList>
            <consortium name="The Broad Institute Genomics Platform"/>
            <consortium name="The Broad Institute Genome Sequencing Center for Infectious Disease"/>
            <person name="Wu L."/>
            <person name="Ma J."/>
        </authorList>
    </citation>
    <scope>NUCLEOTIDE SEQUENCE [LARGE SCALE GENOMIC DNA]</scope>
    <source>
        <strain evidence="3">JCM 18063</strain>
    </source>
</reference>
<feature type="region of interest" description="Disordered" evidence="1">
    <location>
        <begin position="333"/>
        <end position="360"/>
    </location>
</feature>